<dbReference type="PANTHER" id="PTHR43779:SF2">
    <property type="entry name" value="ALPHA-KETOGLUTARATE-DEPENDENT XANTHINE DIOXYGENASE XAN1"/>
    <property type="match status" value="1"/>
</dbReference>
<dbReference type="AlphaFoldDB" id="A0AAN4TF42"/>
<dbReference type="InterPro" id="IPR036291">
    <property type="entry name" value="NAD(P)-bd_dom_sf"/>
</dbReference>
<evidence type="ECO:0000259" key="8">
    <source>
        <dbReference type="Pfam" id="PF02668"/>
    </source>
</evidence>
<dbReference type="Gene3D" id="3.60.130.10">
    <property type="entry name" value="Clavaminate synthase-like"/>
    <property type="match status" value="1"/>
</dbReference>
<sequence>MPTLTPLSHSSKLGAILTDICLENLTPKHFALISSALHNHLVLIIKDQSRLSPKAQYELTKRFDPAATSYGHGKTIDAKRSILHPDLKTIPHQPQVQVIGHGHIDSYEGLENFTLKHPHHRTFHQTHVPDHEDKAVTRFYRWHIDAALYGLHPPKVTSLLAVRVPKGRTQMLRYDDGSGEEMEVPLGTTAFVSGELMYERLSPQEKEFVCGSRVEYAPHPYVWMSRARSRPTGLGLVSENHELPLDELPPVEEDKIQILPMVWQNPVTGRPALQIHPSAVRKIHLKDGTVIDDLEKVREIVYNLQRPAISPQYVYAHDWEEGDLVLFHNRGVLHSVVGAFGDDEKTHRAPYEEINPRLPNLSQQRRTILITGGSSGIGFAIARAFALADADRVIILGRREAAVTEAVSSLRSELPSSFQGQISGRVCDISDQAHIDDLWDQLARDNVDVDVVLLNAASFSQVKPVLDLGVDTLLADYRVNVLAPYRFAQRLSRQNASKKKYLINVSTIAIHNFDMAPNNLNYGASKNAAALLLQLIARDVPPSDMQIVSFHPGAVLTETARSHGYDENTLPWDDDRYRWHISDMLKNHNGLDMLDSFQTTVFEHRALLKEESGGSPDMIRYSNVEAARYRFCLFVDEESLQSVLQAPIDDCLNKDAFLNMLHGWWKPESIEDFIQEDLEDVDNPEDLLDDGYDPVEGCTLKGVGWMKVALCDAGLEGFQKMGEAGEWERLYERPQEICYNISNFHARR</sequence>
<evidence type="ECO:0000256" key="3">
    <source>
        <dbReference type="ARBA" id="ARBA00022723"/>
    </source>
</evidence>
<evidence type="ECO:0000256" key="1">
    <source>
        <dbReference type="ARBA" id="ARBA00001954"/>
    </source>
</evidence>
<dbReference type="Pfam" id="PF02668">
    <property type="entry name" value="TauD"/>
    <property type="match status" value="1"/>
</dbReference>
<feature type="domain" description="TauD/TfdA-like" evidence="8">
    <location>
        <begin position="19"/>
        <end position="344"/>
    </location>
</feature>
<organism evidence="9 10">
    <name type="scientific">Aspergillus lentulus</name>
    <dbReference type="NCBI Taxonomy" id="293939"/>
    <lineage>
        <taxon>Eukaryota</taxon>
        <taxon>Fungi</taxon>
        <taxon>Dikarya</taxon>
        <taxon>Ascomycota</taxon>
        <taxon>Pezizomycotina</taxon>
        <taxon>Eurotiomycetes</taxon>
        <taxon>Eurotiomycetidae</taxon>
        <taxon>Eurotiales</taxon>
        <taxon>Aspergillaceae</taxon>
        <taxon>Aspergillus</taxon>
        <taxon>Aspergillus subgen. Fumigati</taxon>
    </lineage>
</organism>
<name>A0AAN4TF42_ASPLE</name>
<dbReference type="InterPro" id="IPR003819">
    <property type="entry name" value="TauD/TfdA-like"/>
</dbReference>
<dbReference type="InterPro" id="IPR020904">
    <property type="entry name" value="Sc_DH/Rdtase_CS"/>
</dbReference>
<protein>
    <submittedName>
        <fullName evidence="9">Dioxygenase C576.01c</fullName>
    </submittedName>
</protein>
<dbReference type="Proteomes" id="UP000051487">
    <property type="component" value="Unassembled WGS sequence"/>
</dbReference>
<dbReference type="InterPro" id="IPR002347">
    <property type="entry name" value="SDR_fam"/>
</dbReference>
<evidence type="ECO:0000313" key="10">
    <source>
        <dbReference type="Proteomes" id="UP000051487"/>
    </source>
</evidence>
<keyword evidence="7" id="KW-0408">Iron</keyword>
<evidence type="ECO:0000256" key="7">
    <source>
        <dbReference type="ARBA" id="ARBA00023004"/>
    </source>
</evidence>
<evidence type="ECO:0000256" key="5">
    <source>
        <dbReference type="ARBA" id="ARBA00022964"/>
    </source>
</evidence>
<dbReference type="InterPro" id="IPR051178">
    <property type="entry name" value="TfdA_dioxygenase"/>
</dbReference>
<dbReference type="GO" id="GO:0051213">
    <property type="term" value="F:dioxygenase activity"/>
    <property type="evidence" value="ECO:0007669"/>
    <property type="project" value="UniProtKB-KW"/>
</dbReference>
<gene>
    <name evidence="9" type="ORF">ALT_8786</name>
</gene>
<evidence type="ECO:0000256" key="2">
    <source>
        <dbReference type="ARBA" id="ARBA00005896"/>
    </source>
</evidence>
<dbReference type="PROSITE" id="PS00061">
    <property type="entry name" value="ADH_SHORT"/>
    <property type="match status" value="1"/>
</dbReference>
<reference evidence="9 10" key="1">
    <citation type="submission" date="2015-11" db="EMBL/GenBank/DDBJ databases">
        <title>Aspergillus lentulus strain IFM 54703T.</title>
        <authorList>
            <person name="Kusuya Y."/>
            <person name="Sakai K."/>
            <person name="Kamei K."/>
            <person name="Takahashi H."/>
            <person name="Yaguchi T."/>
        </authorList>
    </citation>
    <scope>NUCLEOTIDE SEQUENCE [LARGE SCALE GENOMIC DNA]</scope>
    <source>
        <strain evidence="9 10">IFM 54703</strain>
    </source>
</reference>
<dbReference type="SUPFAM" id="SSF51735">
    <property type="entry name" value="NAD(P)-binding Rossmann-fold domains"/>
    <property type="match status" value="1"/>
</dbReference>
<dbReference type="Gene3D" id="3.40.50.720">
    <property type="entry name" value="NAD(P)-binding Rossmann-like Domain"/>
    <property type="match status" value="1"/>
</dbReference>
<comment type="cofactor">
    <cofactor evidence="1">
        <name>Fe(2+)</name>
        <dbReference type="ChEBI" id="CHEBI:29033"/>
    </cofactor>
</comment>
<evidence type="ECO:0000256" key="6">
    <source>
        <dbReference type="ARBA" id="ARBA00023002"/>
    </source>
</evidence>
<keyword evidence="4" id="KW-0521">NADP</keyword>
<evidence type="ECO:0000256" key="4">
    <source>
        <dbReference type="ARBA" id="ARBA00022857"/>
    </source>
</evidence>
<accession>A0AAN4TF42</accession>
<keyword evidence="3" id="KW-0479">Metal-binding</keyword>
<dbReference type="GO" id="GO:0046872">
    <property type="term" value="F:metal ion binding"/>
    <property type="evidence" value="ECO:0007669"/>
    <property type="project" value="UniProtKB-KW"/>
</dbReference>
<dbReference type="PANTHER" id="PTHR43779">
    <property type="entry name" value="DIOXYGENASE RV0097-RELATED"/>
    <property type="match status" value="1"/>
</dbReference>
<keyword evidence="5 9" id="KW-0223">Dioxygenase</keyword>
<comment type="similarity">
    <text evidence="2">Belongs to the TfdA dioxygenase family.</text>
</comment>
<dbReference type="SUPFAM" id="SSF51197">
    <property type="entry name" value="Clavaminate synthase-like"/>
    <property type="match status" value="1"/>
</dbReference>
<dbReference type="Pfam" id="PF00106">
    <property type="entry name" value="adh_short"/>
    <property type="match status" value="1"/>
</dbReference>
<dbReference type="PRINTS" id="PR00081">
    <property type="entry name" value="GDHRDH"/>
</dbReference>
<dbReference type="EMBL" id="BCLY01000016">
    <property type="protein sequence ID" value="GAQ11465.1"/>
    <property type="molecule type" value="Genomic_DNA"/>
</dbReference>
<comment type="caution">
    <text evidence="9">The sequence shown here is derived from an EMBL/GenBank/DDBJ whole genome shotgun (WGS) entry which is preliminary data.</text>
</comment>
<evidence type="ECO:0000313" key="9">
    <source>
        <dbReference type="EMBL" id="GAQ11465.1"/>
    </source>
</evidence>
<keyword evidence="6" id="KW-0560">Oxidoreductase</keyword>
<proteinExistence type="inferred from homology"/>
<dbReference type="InterPro" id="IPR042098">
    <property type="entry name" value="TauD-like_sf"/>
</dbReference>
<dbReference type="GO" id="GO:0044550">
    <property type="term" value="P:secondary metabolite biosynthetic process"/>
    <property type="evidence" value="ECO:0007669"/>
    <property type="project" value="UniProtKB-ARBA"/>
</dbReference>
<dbReference type="CDD" id="cd05233">
    <property type="entry name" value="SDR_c"/>
    <property type="match status" value="1"/>
</dbReference>